<evidence type="ECO:0000313" key="2">
    <source>
        <dbReference type="EMBL" id="OGC56115.1"/>
    </source>
</evidence>
<evidence type="ECO:0000313" key="3">
    <source>
        <dbReference type="Proteomes" id="UP000179005"/>
    </source>
</evidence>
<evidence type="ECO:0000256" key="1">
    <source>
        <dbReference type="SAM" id="Phobius"/>
    </source>
</evidence>
<keyword evidence="1" id="KW-0472">Membrane</keyword>
<feature type="transmembrane region" description="Helical" evidence="1">
    <location>
        <begin position="12"/>
        <end position="37"/>
    </location>
</feature>
<organism evidence="2 3">
    <name type="scientific">candidate division WWE3 bacterium RIFCSPHIGHO2_01_FULL_48_15</name>
    <dbReference type="NCBI Taxonomy" id="1802619"/>
    <lineage>
        <taxon>Bacteria</taxon>
        <taxon>Katanobacteria</taxon>
    </lineage>
</organism>
<protein>
    <recommendedName>
        <fullName evidence="4">Type 4 fimbrial biogenesis protein PilX N-terminal domain-containing protein</fullName>
    </recommendedName>
</protein>
<gene>
    <name evidence="2" type="ORF">A2797_02010</name>
</gene>
<evidence type="ECO:0008006" key="4">
    <source>
        <dbReference type="Google" id="ProtNLM"/>
    </source>
</evidence>
<dbReference type="STRING" id="1802619.A2797_02010"/>
<proteinExistence type="predicted"/>
<comment type="caution">
    <text evidence="2">The sequence shown here is derived from an EMBL/GenBank/DDBJ whole genome shotgun (WGS) entry which is preliminary data.</text>
</comment>
<dbReference type="Proteomes" id="UP000179005">
    <property type="component" value="Unassembled WGS sequence"/>
</dbReference>
<keyword evidence="1" id="KW-0812">Transmembrane</keyword>
<sequence>MTKLVTKSRGYVAFSTFLILSVVILLVSSTLALLSIFQAQQTLAREKGAAAHALAEGCAQDALLWAFLDENYAGGAENPPEGACVITVSKVGNNWVLTSTGTIDGRYTKRVRVNILREGEVTILSWKEIE</sequence>
<dbReference type="EMBL" id="MEVC01000003">
    <property type="protein sequence ID" value="OGC56115.1"/>
    <property type="molecule type" value="Genomic_DNA"/>
</dbReference>
<name>A0A1F4VG99_UNCKA</name>
<dbReference type="AlphaFoldDB" id="A0A1F4VG99"/>
<reference evidence="2 3" key="1">
    <citation type="journal article" date="2016" name="Nat. Commun.">
        <title>Thousands of microbial genomes shed light on interconnected biogeochemical processes in an aquifer system.</title>
        <authorList>
            <person name="Anantharaman K."/>
            <person name="Brown C.T."/>
            <person name="Hug L.A."/>
            <person name="Sharon I."/>
            <person name="Castelle C.J."/>
            <person name="Probst A.J."/>
            <person name="Thomas B.C."/>
            <person name="Singh A."/>
            <person name="Wilkins M.J."/>
            <person name="Karaoz U."/>
            <person name="Brodie E.L."/>
            <person name="Williams K.H."/>
            <person name="Hubbard S.S."/>
            <person name="Banfield J.F."/>
        </authorList>
    </citation>
    <scope>NUCLEOTIDE SEQUENCE [LARGE SCALE GENOMIC DNA]</scope>
</reference>
<keyword evidence="1" id="KW-1133">Transmembrane helix</keyword>
<accession>A0A1F4VG99</accession>